<dbReference type="RefSeq" id="WP_101356812.1">
    <property type="nucleotide sequence ID" value="NZ_PIQO01000047.1"/>
</dbReference>
<gene>
    <name evidence="1" type="ORF">CWO92_24645</name>
</gene>
<dbReference type="OrthoDB" id="2045100at2"/>
<comment type="caution">
    <text evidence="1">The sequence shown here is derived from an EMBL/GenBank/DDBJ whole genome shotgun (WGS) entry which is preliminary data.</text>
</comment>
<evidence type="ECO:0008006" key="3">
    <source>
        <dbReference type="Google" id="ProtNLM"/>
    </source>
</evidence>
<organism evidence="1 2">
    <name type="scientific">Heyndrickxia camelliae</name>
    <dbReference type="NCBI Taxonomy" id="1707093"/>
    <lineage>
        <taxon>Bacteria</taxon>
        <taxon>Bacillati</taxon>
        <taxon>Bacillota</taxon>
        <taxon>Bacilli</taxon>
        <taxon>Bacillales</taxon>
        <taxon>Bacillaceae</taxon>
        <taxon>Heyndrickxia</taxon>
    </lineage>
</organism>
<dbReference type="AlphaFoldDB" id="A0A2N3LCT0"/>
<evidence type="ECO:0000313" key="2">
    <source>
        <dbReference type="Proteomes" id="UP000233440"/>
    </source>
</evidence>
<name>A0A2N3LCT0_9BACI</name>
<reference evidence="1 2" key="1">
    <citation type="submission" date="2017-11" db="EMBL/GenBank/DDBJ databases">
        <title>Bacillus camelliae sp. nov., isolated from pu'er tea.</title>
        <authorList>
            <person name="Niu L."/>
        </authorList>
    </citation>
    <scope>NUCLEOTIDE SEQUENCE [LARGE SCALE GENOMIC DNA]</scope>
    <source>
        <strain evidence="1 2">7578-1</strain>
    </source>
</reference>
<dbReference type="EMBL" id="PIQO01000047">
    <property type="protein sequence ID" value="PKR82409.1"/>
    <property type="molecule type" value="Genomic_DNA"/>
</dbReference>
<evidence type="ECO:0000313" key="1">
    <source>
        <dbReference type="EMBL" id="PKR82409.1"/>
    </source>
</evidence>
<dbReference type="InterPro" id="IPR025335">
    <property type="entry name" value="DUF4241"/>
</dbReference>
<protein>
    <recommendedName>
        <fullName evidence="3">DUF4241 domain-containing protein</fullName>
    </recommendedName>
</protein>
<accession>A0A2N3LCT0</accession>
<dbReference type="Proteomes" id="UP000233440">
    <property type="component" value="Unassembled WGS sequence"/>
</dbReference>
<dbReference type="Pfam" id="PF14025">
    <property type="entry name" value="DUF4241"/>
    <property type="match status" value="1"/>
</dbReference>
<sequence>MIELGNFELHSGNVMVSDPCYEEGSWGQAQLNNTKIGEWIANIKQFDEGEWGIRNGELIAFHKSIEKLNELDWKLEKTIIGVDSGQAGIFDLAVFRNDEVSMPSNFLSSEIQEEKGEKWYSHICDLTLETKERAGITIGGVVSSSGYGDGGYKLFTIRDENDSVVAIKIVFIDNDIEEE</sequence>
<proteinExistence type="predicted"/>
<keyword evidence="2" id="KW-1185">Reference proteome</keyword>